<feature type="domain" description="ArsA/GET3 Anion-transporting ATPase-like" evidence="2">
    <location>
        <begin position="5"/>
        <end position="317"/>
    </location>
</feature>
<dbReference type="PANTHER" id="PTHR10803">
    <property type="entry name" value="ARSENICAL PUMP-DRIVING ATPASE ARSENITE-TRANSLOCATING ATPASE"/>
    <property type="match status" value="1"/>
</dbReference>
<dbReference type="Proteomes" id="UP000030661">
    <property type="component" value="Unassembled WGS sequence"/>
</dbReference>
<evidence type="ECO:0000313" key="4">
    <source>
        <dbReference type="Proteomes" id="UP000030661"/>
    </source>
</evidence>
<organism evidence="3">
    <name type="scientific">Vecturithrix granuli</name>
    <dbReference type="NCBI Taxonomy" id="1499967"/>
    <lineage>
        <taxon>Bacteria</taxon>
        <taxon>Candidatus Moduliflexota</taxon>
        <taxon>Candidatus Vecturitrichia</taxon>
        <taxon>Candidatus Vecturitrichales</taxon>
        <taxon>Candidatus Vecturitrichaceae</taxon>
        <taxon>Candidatus Vecturithrix</taxon>
    </lineage>
</organism>
<reference evidence="3" key="1">
    <citation type="journal article" date="2015" name="PeerJ">
        <title>First genomic representation of candidate bacterial phylum KSB3 points to enhanced environmental sensing as a trigger of wastewater bulking.</title>
        <authorList>
            <person name="Sekiguchi Y."/>
            <person name="Ohashi A."/>
            <person name="Parks D.H."/>
            <person name="Yamauchi T."/>
            <person name="Tyson G.W."/>
            <person name="Hugenholtz P."/>
        </authorList>
    </citation>
    <scope>NUCLEOTIDE SEQUENCE [LARGE SCALE GENOMIC DNA]</scope>
</reference>
<dbReference type="InterPro" id="IPR016300">
    <property type="entry name" value="ATPase_ArsA/GET3"/>
</dbReference>
<dbReference type="GO" id="GO:0016887">
    <property type="term" value="F:ATP hydrolysis activity"/>
    <property type="evidence" value="ECO:0007669"/>
    <property type="project" value="InterPro"/>
</dbReference>
<dbReference type="AlphaFoldDB" id="A0A081C9T0"/>
<dbReference type="PANTHER" id="PTHR10803:SF3">
    <property type="entry name" value="ATPASE GET3"/>
    <property type="match status" value="1"/>
</dbReference>
<dbReference type="CDD" id="cd02035">
    <property type="entry name" value="ArsA"/>
    <property type="match status" value="1"/>
</dbReference>
<gene>
    <name evidence="3" type="ORF">U27_01235</name>
</gene>
<keyword evidence="4" id="KW-1185">Reference proteome</keyword>
<dbReference type="InterPro" id="IPR027417">
    <property type="entry name" value="P-loop_NTPase"/>
</dbReference>
<dbReference type="SUPFAM" id="SSF52540">
    <property type="entry name" value="P-loop containing nucleoside triphosphate hydrolases"/>
    <property type="match status" value="1"/>
</dbReference>
<evidence type="ECO:0000256" key="1">
    <source>
        <dbReference type="ARBA" id="ARBA00011040"/>
    </source>
</evidence>
<proteinExistence type="inferred from homology"/>
<dbReference type="InterPro" id="IPR025723">
    <property type="entry name" value="ArsA/GET3_ATPase-like"/>
</dbReference>
<evidence type="ECO:0000259" key="2">
    <source>
        <dbReference type="Pfam" id="PF02374"/>
    </source>
</evidence>
<dbReference type="GO" id="GO:0005524">
    <property type="term" value="F:ATP binding"/>
    <property type="evidence" value="ECO:0007669"/>
    <property type="project" value="InterPro"/>
</dbReference>
<dbReference type="Pfam" id="PF02374">
    <property type="entry name" value="ArsA_ATPase"/>
    <property type="match status" value="1"/>
</dbReference>
<dbReference type="NCBIfam" id="TIGR00345">
    <property type="entry name" value="GET3_arsA_TRC40"/>
    <property type="match status" value="1"/>
</dbReference>
<dbReference type="HOGENOM" id="CLU_040761_4_0_0"/>
<comment type="similarity">
    <text evidence="1">Belongs to the arsA ATPase family.</text>
</comment>
<dbReference type="EMBL" id="DF820478">
    <property type="protein sequence ID" value="GAK61335.1"/>
    <property type="molecule type" value="Genomic_DNA"/>
</dbReference>
<accession>A0A081C9T0</accession>
<dbReference type="STRING" id="1499967.U27_01235"/>
<dbReference type="eggNOG" id="COG0003">
    <property type="taxonomic scope" value="Bacteria"/>
</dbReference>
<protein>
    <submittedName>
        <fullName evidence="3">Arsenical pump-driving ATPase</fullName>
    </submittedName>
</protein>
<name>A0A081C9T0_VECG1</name>
<sequence>MKHAQILLFIGKGGVGKTTCSVTTAVHLADKGFKVLLASLDPAHNAGDALDCSLNDQKTSVTPTLDALEIDLETLIQRYLKQTSEMMRHTYRYLTVINLEKFFEMIQYSPGIEEQATLEALKNIIFQEAFHYDVIVFDTAPTGLTLRVLALPSLSMLWTQKLTGLRKKILDLRSSIAHIHGEKYLTVEGIQEKLATSEDDDATMRELRQYHTEIERIRKTLTNPNLTSVAAVLNAEEMPLLETERAAEALKKFQIPLKLLIVNKVLRFEQTPPEFMRKMQQQEAIIARASQAFPQQTLLQATWQQEEPRGLEKLRQFCPEAAEFFMNLL</sequence>
<evidence type="ECO:0000313" key="3">
    <source>
        <dbReference type="EMBL" id="GAK61335.1"/>
    </source>
</evidence>
<dbReference type="Gene3D" id="3.40.50.300">
    <property type="entry name" value="P-loop containing nucleotide triphosphate hydrolases"/>
    <property type="match status" value="1"/>
</dbReference>